<organism evidence="12 13">
    <name type="scientific">Blepharisma stoltei</name>
    <dbReference type="NCBI Taxonomy" id="1481888"/>
    <lineage>
        <taxon>Eukaryota</taxon>
        <taxon>Sar</taxon>
        <taxon>Alveolata</taxon>
        <taxon>Ciliophora</taxon>
        <taxon>Postciliodesmatophora</taxon>
        <taxon>Heterotrichea</taxon>
        <taxon>Heterotrichida</taxon>
        <taxon>Blepharismidae</taxon>
        <taxon>Blepharisma</taxon>
    </lineage>
</organism>
<evidence type="ECO:0008006" key="14">
    <source>
        <dbReference type="Google" id="ProtNLM"/>
    </source>
</evidence>
<dbReference type="Gene3D" id="1.10.510.10">
    <property type="entry name" value="Transferase(Phosphotransferase) domain 1"/>
    <property type="match status" value="1"/>
</dbReference>
<evidence type="ECO:0000259" key="10">
    <source>
        <dbReference type="PROSITE" id="PS50011"/>
    </source>
</evidence>
<evidence type="ECO:0000259" key="11">
    <source>
        <dbReference type="PROSITE" id="PS50222"/>
    </source>
</evidence>
<evidence type="ECO:0000313" key="13">
    <source>
        <dbReference type="Proteomes" id="UP001162131"/>
    </source>
</evidence>
<evidence type="ECO:0000256" key="7">
    <source>
        <dbReference type="ARBA" id="ARBA00022837"/>
    </source>
</evidence>
<feature type="domain" description="Protein kinase" evidence="10">
    <location>
        <begin position="44"/>
        <end position="299"/>
    </location>
</feature>
<keyword evidence="13" id="KW-1185">Reference proteome</keyword>
<comment type="similarity">
    <text evidence="9">Belongs to the protein kinase superfamily. Ser/Thr protein kinase family. CDPK subfamily.</text>
</comment>
<feature type="domain" description="EF-hand" evidence="11">
    <location>
        <begin position="340"/>
        <end position="375"/>
    </location>
</feature>
<dbReference type="PROSITE" id="PS50011">
    <property type="entry name" value="PROTEIN_KINASE_DOM"/>
    <property type="match status" value="1"/>
</dbReference>
<dbReference type="Gene3D" id="3.30.200.20">
    <property type="entry name" value="Phosphorylase Kinase, domain 1"/>
    <property type="match status" value="1"/>
</dbReference>
<dbReference type="SUPFAM" id="SSF47473">
    <property type="entry name" value="EF-hand"/>
    <property type="match status" value="1"/>
</dbReference>
<dbReference type="SUPFAM" id="SSF56112">
    <property type="entry name" value="Protein kinase-like (PK-like)"/>
    <property type="match status" value="1"/>
</dbReference>
<accession>A0AAU9IYX2</accession>
<dbReference type="GO" id="GO:0005509">
    <property type="term" value="F:calcium ion binding"/>
    <property type="evidence" value="ECO:0007669"/>
    <property type="project" value="InterPro"/>
</dbReference>
<keyword evidence="6" id="KW-0418">Kinase</keyword>
<dbReference type="Gene3D" id="1.10.238.10">
    <property type="entry name" value="EF-hand"/>
    <property type="match status" value="2"/>
</dbReference>
<name>A0AAU9IYX2_9CILI</name>
<comment type="cofactor">
    <cofactor evidence="1">
        <name>Mg(2+)</name>
        <dbReference type="ChEBI" id="CHEBI:18420"/>
    </cofactor>
</comment>
<keyword evidence="4" id="KW-0677">Repeat</keyword>
<evidence type="ECO:0000256" key="5">
    <source>
        <dbReference type="ARBA" id="ARBA00022741"/>
    </source>
</evidence>
<dbReference type="AlphaFoldDB" id="A0AAU9IYX2"/>
<dbReference type="FunFam" id="1.10.238.10:FF:000003">
    <property type="entry name" value="Calmodulin A"/>
    <property type="match status" value="1"/>
</dbReference>
<evidence type="ECO:0000256" key="9">
    <source>
        <dbReference type="ARBA" id="ARBA00024334"/>
    </source>
</evidence>
<dbReference type="GO" id="GO:0004674">
    <property type="term" value="F:protein serine/threonine kinase activity"/>
    <property type="evidence" value="ECO:0007669"/>
    <property type="project" value="UniProtKB-KW"/>
</dbReference>
<dbReference type="GO" id="GO:0005524">
    <property type="term" value="F:ATP binding"/>
    <property type="evidence" value="ECO:0007669"/>
    <property type="project" value="UniProtKB-KW"/>
</dbReference>
<dbReference type="InterPro" id="IPR011992">
    <property type="entry name" value="EF-hand-dom_pair"/>
</dbReference>
<dbReference type="SMART" id="SM00054">
    <property type="entry name" value="EFh"/>
    <property type="match status" value="3"/>
</dbReference>
<dbReference type="InterPro" id="IPR018247">
    <property type="entry name" value="EF_Hand_1_Ca_BS"/>
</dbReference>
<dbReference type="InterPro" id="IPR000719">
    <property type="entry name" value="Prot_kinase_dom"/>
</dbReference>
<protein>
    <recommendedName>
        <fullName evidence="14">Calcium-dependent protein kinase</fullName>
    </recommendedName>
</protein>
<proteinExistence type="inferred from homology"/>
<sequence length="479" mass="54774">MGCTKSKSKRATAPMKMSESSLSVSKVIPKSLLNIRQEDPLEAFTDVTLISSSNRSEVFKCLDKSTRMLRILKRISKNKSENQLNQNIERPKEIKVWQVLDYPNLPRCYGLNETGDYHYIVMDFCEGERLTNKLREFQETEEKISIIMRQILSTVAYLHSKRIAHRNIDPNHILIEDGSLVHIKLVGFGKSTFLTGQKMMGQQGTSYFMSPEMIRGYYNEKCDEWSCGMIMYILLTGNIPYEGKSDIEIVEEIKTRPFQLNLKELKGISSQAILLLQHLLEIDPIARISASIALTHPWLVQANKKDSGISGIIGKLRKYESQTGLSQVVSEYISQTIEPDDEKEIIKAFQVFDTNRDGIISKKELLEGFSHVEGIKNAHGDVDRLISKIAELSETISYSEFLTLCLEQSKYVSKDNLFEIFKNLDINSQGKIAESDLKKVLDYKNKVSEEEWRNIITEADSNKDGYVDFDEFVASMNRK</sequence>
<dbReference type="EMBL" id="CAJZBQ010000020">
    <property type="protein sequence ID" value="CAG9318369.1"/>
    <property type="molecule type" value="Genomic_DNA"/>
</dbReference>
<dbReference type="Pfam" id="PF00069">
    <property type="entry name" value="Pkinase"/>
    <property type="match status" value="1"/>
</dbReference>
<evidence type="ECO:0000256" key="1">
    <source>
        <dbReference type="ARBA" id="ARBA00001946"/>
    </source>
</evidence>
<dbReference type="Pfam" id="PF13202">
    <property type="entry name" value="EF-hand_5"/>
    <property type="match status" value="1"/>
</dbReference>
<dbReference type="InterPro" id="IPR002048">
    <property type="entry name" value="EF_hand_dom"/>
</dbReference>
<reference evidence="12" key="1">
    <citation type="submission" date="2021-09" db="EMBL/GenBank/DDBJ databases">
        <authorList>
            <consortium name="AG Swart"/>
            <person name="Singh M."/>
            <person name="Singh A."/>
            <person name="Seah K."/>
            <person name="Emmerich C."/>
        </authorList>
    </citation>
    <scope>NUCLEOTIDE SEQUENCE</scope>
    <source>
        <strain evidence="12">ATCC30299</strain>
    </source>
</reference>
<feature type="domain" description="EF-hand" evidence="11">
    <location>
        <begin position="447"/>
        <end position="479"/>
    </location>
</feature>
<dbReference type="Proteomes" id="UP001162131">
    <property type="component" value="Unassembled WGS sequence"/>
</dbReference>
<keyword evidence="5" id="KW-0547">Nucleotide-binding</keyword>
<dbReference type="InterPro" id="IPR050205">
    <property type="entry name" value="CDPK_Ser/Thr_kinases"/>
</dbReference>
<gene>
    <name evidence="12" type="ORF">BSTOLATCC_MIC20843</name>
</gene>
<comment type="caution">
    <text evidence="12">The sequence shown here is derived from an EMBL/GenBank/DDBJ whole genome shotgun (WGS) entry which is preliminary data.</text>
</comment>
<dbReference type="Pfam" id="PF13499">
    <property type="entry name" value="EF-hand_7"/>
    <property type="match status" value="1"/>
</dbReference>
<evidence type="ECO:0000256" key="3">
    <source>
        <dbReference type="ARBA" id="ARBA00022679"/>
    </source>
</evidence>
<dbReference type="InterPro" id="IPR011009">
    <property type="entry name" value="Kinase-like_dom_sf"/>
</dbReference>
<dbReference type="PROSITE" id="PS50222">
    <property type="entry name" value="EF_HAND_2"/>
    <property type="match status" value="2"/>
</dbReference>
<evidence type="ECO:0000313" key="12">
    <source>
        <dbReference type="EMBL" id="CAG9318369.1"/>
    </source>
</evidence>
<evidence type="ECO:0000256" key="6">
    <source>
        <dbReference type="ARBA" id="ARBA00022777"/>
    </source>
</evidence>
<dbReference type="CDD" id="cd00051">
    <property type="entry name" value="EFh"/>
    <property type="match status" value="1"/>
</dbReference>
<keyword evidence="7" id="KW-0106">Calcium</keyword>
<dbReference type="PANTHER" id="PTHR24349">
    <property type="entry name" value="SERINE/THREONINE-PROTEIN KINASE"/>
    <property type="match status" value="1"/>
</dbReference>
<keyword evidence="3" id="KW-0808">Transferase</keyword>
<dbReference type="PROSITE" id="PS00018">
    <property type="entry name" value="EF_HAND_1"/>
    <property type="match status" value="2"/>
</dbReference>
<evidence type="ECO:0000256" key="4">
    <source>
        <dbReference type="ARBA" id="ARBA00022737"/>
    </source>
</evidence>
<keyword evidence="8" id="KW-0067">ATP-binding</keyword>
<evidence type="ECO:0000256" key="2">
    <source>
        <dbReference type="ARBA" id="ARBA00022527"/>
    </source>
</evidence>
<keyword evidence="2" id="KW-0723">Serine/threonine-protein kinase</keyword>
<evidence type="ECO:0000256" key="8">
    <source>
        <dbReference type="ARBA" id="ARBA00022840"/>
    </source>
</evidence>